<dbReference type="Proteomes" id="UP000230605">
    <property type="component" value="Chromosome 4"/>
</dbReference>
<dbReference type="PANTHER" id="PTHR38123">
    <property type="entry name" value="CELL WALL SERINE-THREONINE-RICH GALACTOMANNOPROTEIN MP1 (AFU_ORTHOLOGUE AFUA_4G03240)"/>
    <property type="match status" value="1"/>
</dbReference>
<proteinExistence type="predicted"/>
<dbReference type="Proteomes" id="UP001302367">
    <property type="component" value="Chromosome 4"/>
</dbReference>
<dbReference type="OrthoDB" id="3485059at2759"/>
<dbReference type="AlphaFoldDB" id="A0A2G5HL92"/>
<dbReference type="PANTHER" id="PTHR38123:SF1">
    <property type="entry name" value="HYDROPHOBIC SURFACE BINDING PROTEIN"/>
    <property type="match status" value="1"/>
</dbReference>
<name>A0A2G5HL92_CERBT</name>
<evidence type="ECO:0000313" key="2">
    <source>
        <dbReference type="EMBL" id="WPB01581.1"/>
    </source>
</evidence>
<protein>
    <submittedName>
        <fullName evidence="1">Uncharacterized protein</fullName>
    </submittedName>
</protein>
<dbReference type="EMBL" id="LKMD01000105">
    <property type="protein sequence ID" value="PIA92983.1"/>
    <property type="molecule type" value="Genomic_DNA"/>
</dbReference>
<reference evidence="2 4" key="2">
    <citation type="submission" date="2023-09" db="EMBL/GenBank/DDBJ databases">
        <title>Complete-Gapless Cercospora beticola genome.</title>
        <authorList>
            <person name="Wyatt N.A."/>
            <person name="Spanner R.E."/>
            <person name="Bolton M.D."/>
        </authorList>
    </citation>
    <scope>NUCLEOTIDE SEQUENCE [LARGE SCALE GENOMIC DNA]</scope>
    <source>
        <strain evidence="2">Cb09-40</strain>
    </source>
</reference>
<dbReference type="InterPro" id="IPR021054">
    <property type="entry name" value="Cell_wall_mannoprotein_1"/>
</dbReference>
<evidence type="ECO:0000313" key="4">
    <source>
        <dbReference type="Proteomes" id="UP001302367"/>
    </source>
</evidence>
<dbReference type="GO" id="GO:0005576">
    <property type="term" value="C:extracellular region"/>
    <property type="evidence" value="ECO:0007669"/>
    <property type="project" value="TreeGrafter"/>
</dbReference>
<evidence type="ECO:0000313" key="3">
    <source>
        <dbReference type="Proteomes" id="UP000230605"/>
    </source>
</evidence>
<reference evidence="1 3" key="1">
    <citation type="submission" date="2015-10" db="EMBL/GenBank/DDBJ databases">
        <title>The cercosporin biosynthetic gene cluster was horizontally transferred to several fungal lineages and shown to be expanded in Cercospora beticola based on microsynteny with recipient genomes.</title>
        <authorList>
            <person name="De Jonge R."/>
            <person name="Ebert M.K."/>
            <person name="Suttle J.C."/>
            <person name="Jurick Ii W.M."/>
            <person name="Secor G.A."/>
            <person name="Thomma B.P."/>
            <person name="Van De Peer Y."/>
            <person name="Bolton M.D."/>
        </authorList>
    </citation>
    <scope>NUCLEOTIDE SEQUENCE [LARGE SCALE GENOMIC DNA]</scope>
    <source>
        <strain evidence="1 3">09-40</strain>
    </source>
</reference>
<dbReference type="Gene3D" id="1.20.1280.140">
    <property type="match status" value="1"/>
</dbReference>
<dbReference type="Pfam" id="PF12296">
    <property type="entry name" value="HsbA"/>
    <property type="match status" value="1"/>
</dbReference>
<gene>
    <name evidence="1" type="ORF">CB0940_04349</name>
    <name evidence="2" type="ORF">RHO25_006210</name>
</gene>
<accession>A0A2G5HL92</accession>
<dbReference type="EMBL" id="CP134187">
    <property type="protein sequence ID" value="WPB01581.1"/>
    <property type="molecule type" value="Genomic_DNA"/>
</dbReference>
<evidence type="ECO:0000313" key="1">
    <source>
        <dbReference type="EMBL" id="PIA92983.1"/>
    </source>
</evidence>
<keyword evidence="4" id="KW-1185">Reference proteome</keyword>
<sequence>MLRLSKFAQLAASAKNAMTSRSAASTQENLNTINEYVQKLTQIVTAYSGGLLAASPISNQEAALGIQIKNATADANASEIVSEQEAREIIAYITDVLEPSIRACMNAMKTKKELFVASSLQGTVTGDMKDLRVQTETLGKALVAKAPASEQAAGQKTLKVVDKDFEEAIKHFA</sequence>
<organism evidence="1 3">
    <name type="scientific">Cercospora beticola</name>
    <name type="common">Sugarbeet leaf spot fungus</name>
    <dbReference type="NCBI Taxonomy" id="122368"/>
    <lineage>
        <taxon>Eukaryota</taxon>
        <taxon>Fungi</taxon>
        <taxon>Dikarya</taxon>
        <taxon>Ascomycota</taxon>
        <taxon>Pezizomycotina</taxon>
        <taxon>Dothideomycetes</taxon>
        <taxon>Dothideomycetidae</taxon>
        <taxon>Mycosphaerellales</taxon>
        <taxon>Mycosphaerellaceae</taxon>
        <taxon>Cercospora</taxon>
    </lineage>
</organism>